<dbReference type="InterPro" id="IPR005482">
    <property type="entry name" value="Biotin_COase_C"/>
</dbReference>
<feature type="domain" description="Lipoyl-binding" evidence="7">
    <location>
        <begin position="565"/>
        <end position="641"/>
    </location>
</feature>
<sequence>MTPRILVANRGEIAVRILATARELGLHTIAVTTNEDDAHSAYAHEAVQLPSSSSYMDVDHLVSICQNHHVDLLHPGYGFLSESADFCEQLEAAGITFVGPGPDILRKTADKINARKLAYKCEVPILPALTEPVDDIDTLRAFAEDVGMPLMIKAVDGGGGRGIRLVQETKDLEDGFRRALNESQSKKVFAEKAAVGGYRHIEVQILGDGQGNVVHFWERECSIQRRYQKVVEVAPSTVSDRSLVASVIDAAVRMAKAIKYLSLGTWEFLLAPEDSKFYFLEINPRLQVEHTVTESLCGNDLVRYQVLLALGKSFKDIGLNTLQAKDTGQPPQCTAIQFRIIAEDPTHGFSPSIGKARQVLFPGGNGIRVDTHLRPGVAVSASFDPLLAKLTVTSLDWTSAVEKALRALQDVSINGVTTNLSLLRGIARTGDFRTCQFDTQWLEGNLETIMHDAESESIPKSHTLGFVDQAREAPTKSTKSSDHLLRKGDHFRVDIQGHESLKVFENIVSITSVMRNDFPESLAIKLSAPTATSPFETRDDFTLRLVKHSEAQASLSSSNQVSKPLVVREDPSLLISPLSGQLVEVLVDDEDIINEGDTVAIVRQMKMELDIRAHRSGTVKSVFDLEEGDAVSVGMVICRIIPADRGKL</sequence>
<dbReference type="PROSITE" id="PS00867">
    <property type="entry name" value="CPSASE_2"/>
    <property type="match status" value="1"/>
</dbReference>
<dbReference type="Pfam" id="PF00364">
    <property type="entry name" value="Biotin_lipoyl"/>
    <property type="match status" value="1"/>
</dbReference>
<keyword evidence="5" id="KW-0092">Biotin</keyword>
<feature type="domain" description="Biotin carboxylation" evidence="9">
    <location>
        <begin position="1"/>
        <end position="447"/>
    </location>
</feature>
<dbReference type="AlphaFoldDB" id="A0A423VZ20"/>
<comment type="cofactor">
    <cofactor evidence="1">
        <name>biotin</name>
        <dbReference type="ChEBI" id="CHEBI:57586"/>
    </cofactor>
</comment>
<gene>
    <name evidence="10" type="ORF">VMCG_07739</name>
</gene>
<dbReference type="PROSITE" id="PS50968">
    <property type="entry name" value="BIOTINYL_LIPOYL"/>
    <property type="match status" value="1"/>
</dbReference>
<dbReference type="InterPro" id="IPR005479">
    <property type="entry name" value="CPAse_ATP-bd"/>
</dbReference>
<feature type="domain" description="ATP-grasp" evidence="8">
    <location>
        <begin position="115"/>
        <end position="310"/>
    </location>
</feature>
<dbReference type="GO" id="GO:0016874">
    <property type="term" value="F:ligase activity"/>
    <property type="evidence" value="ECO:0007669"/>
    <property type="project" value="UniProtKB-KW"/>
</dbReference>
<protein>
    <recommendedName>
        <fullName evidence="12">Pyruvate carboxylase</fullName>
    </recommendedName>
</protein>
<evidence type="ECO:0000256" key="6">
    <source>
        <dbReference type="PROSITE-ProRule" id="PRU00409"/>
    </source>
</evidence>
<dbReference type="PANTHER" id="PTHR45007">
    <property type="entry name" value="CARBOXYLASE, PUTATIVE (AFU_ORTHOLOGUE AFUA_5G07570)-RELATED"/>
    <property type="match status" value="1"/>
</dbReference>
<evidence type="ECO:0000313" key="11">
    <source>
        <dbReference type="Proteomes" id="UP000283895"/>
    </source>
</evidence>
<dbReference type="SUPFAM" id="SSF51230">
    <property type="entry name" value="Single hybrid motif"/>
    <property type="match status" value="1"/>
</dbReference>
<evidence type="ECO:0000259" key="7">
    <source>
        <dbReference type="PROSITE" id="PS50968"/>
    </source>
</evidence>
<dbReference type="EMBL" id="LKEA01000033">
    <property type="protein sequence ID" value="ROV96287.1"/>
    <property type="molecule type" value="Genomic_DNA"/>
</dbReference>
<dbReference type="PROSITE" id="PS50975">
    <property type="entry name" value="ATP_GRASP"/>
    <property type="match status" value="1"/>
</dbReference>
<dbReference type="Pfam" id="PF00289">
    <property type="entry name" value="Biotin_carb_N"/>
    <property type="match status" value="1"/>
</dbReference>
<dbReference type="GO" id="GO:0046872">
    <property type="term" value="F:metal ion binding"/>
    <property type="evidence" value="ECO:0007669"/>
    <property type="project" value="InterPro"/>
</dbReference>
<evidence type="ECO:0000256" key="4">
    <source>
        <dbReference type="ARBA" id="ARBA00022840"/>
    </source>
</evidence>
<accession>A0A423VZ20</accession>
<dbReference type="CDD" id="cd06850">
    <property type="entry name" value="biotinyl_domain"/>
    <property type="match status" value="1"/>
</dbReference>
<comment type="caution">
    <text evidence="10">The sequence shown here is derived from an EMBL/GenBank/DDBJ whole genome shotgun (WGS) entry which is preliminary data.</text>
</comment>
<dbReference type="SUPFAM" id="SSF52440">
    <property type="entry name" value="PreATP-grasp domain"/>
    <property type="match status" value="1"/>
</dbReference>
<organism evidence="10 11">
    <name type="scientific">Cytospora schulzeri</name>
    <dbReference type="NCBI Taxonomy" id="448051"/>
    <lineage>
        <taxon>Eukaryota</taxon>
        <taxon>Fungi</taxon>
        <taxon>Dikarya</taxon>
        <taxon>Ascomycota</taxon>
        <taxon>Pezizomycotina</taxon>
        <taxon>Sordariomycetes</taxon>
        <taxon>Sordariomycetidae</taxon>
        <taxon>Diaporthales</taxon>
        <taxon>Cytosporaceae</taxon>
        <taxon>Cytospora</taxon>
    </lineage>
</organism>
<evidence type="ECO:0000256" key="2">
    <source>
        <dbReference type="ARBA" id="ARBA00022598"/>
    </source>
</evidence>
<dbReference type="InterPro" id="IPR011053">
    <property type="entry name" value="Single_hybrid_motif"/>
</dbReference>
<evidence type="ECO:0000256" key="5">
    <source>
        <dbReference type="ARBA" id="ARBA00023267"/>
    </source>
</evidence>
<dbReference type="Pfam" id="PF02786">
    <property type="entry name" value="CPSase_L_D2"/>
    <property type="match status" value="1"/>
</dbReference>
<dbReference type="SMART" id="SM00878">
    <property type="entry name" value="Biotin_carb_C"/>
    <property type="match status" value="1"/>
</dbReference>
<dbReference type="OrthoDB" id="196847at2759"/>
<dbReference type="PROSITE" id="PS50979">
    <property type="entry name" value="BC"/>
    <property type="match status" value="1"/>
</dbReference>
<dbReference type="SUPFAM" id="SSF51246">
    <property type="entry name" value="Rudiment single hybrid motif"/>
    <property type="match status" value="1"/>
</dbReference>
<evidence type="ECO:0000313" key="10">
    <source>
        <dbReference type="EMBL" id="ROV96287.1"/>
    </source>
</evidence>
<evidence type="ECO:0000259" key="8">
    <source>
        <dbReference type="PROSITE" id="PS50975"/>
    </source>
</evidence>
<name>A0A423VZ20_9PEZI</name>
<proteinExistence type="predicted"/>
<dbReference type="GO" id="GO:0005524">
    <property type="term" value="F:ATP binding"/>
    <property type="evidence" value="ECO:0007669"/>
    <property type="project" value="UniProtKB-UniRule"/>
</dbReference>
<evidence type="ECO:0000256" key="1">
    <source>
        <dbReference type="ARBA" id="ARBA00001953"/>
    </source>
</evidence>
<dbReference type="SUPFAM" id="SSF56059">
    <property type="entry name" value="Glutathione synthetase ATP-binding domain-like"/>
    <property type="match status" value="1"/>
</dbReference>
<keyword evidence="2" id="KW-0436">Ligase</keyword>
<dbReference type="Proteomes" id="UP000283895">
    <property type="component" value="Unassembled WGS sequence"/>
</dbReference>
<dbReference type="InterPro" id="IPR016185">
    <property type="entry name" value="PreATP-grasp_dom_sf"/>
</dbReference>
<dbReference type="InterPro" id="IPR005481">
    <property type="entry name" value="BC-like_N"/>
</dbReference>
<dbReference type="InterPro" id="IPR011764">
    <property type="entry name" value="Biotin_carboxylation_dom"/>
</dbReference>
<dbReference type="Pfam" id="PF02785">
    <property type="entry name" value="Biotin_carb_C"/>
    <property type="match status" value="1"/>
</dbReference>
<evidence type="ECO:0000256" key="3">
    <source>
        <dbReference type="ARBA" id="ARBA00022741"/>
    </source>
</evidence>
<dbReference type="InterPro" id="IPR000089">
    <property type="entry name" value="Biotin_lipoyl"/>
</dbReference>
<dbReference type="STRING" id="356882.A0A423VZ20"/>
<evidence type="ECO:0008006" key="12">
    <source>
        <dbReference type="Google" id="ProtNLM"/>
    </source>
</evidence>
<reference evidence="10 11" key="1">
    <citation type="submission" date="2015-09" db="EMBL/GenBank/DDBJ databases">
        <title>Host preference determinants of Valsa canker pathogens revealed by comparative genomics.</title>
        <authorList>
            <person name="Yin Z."/>
            <person name="Huang L."/>
        </authorList>
    </citation>
    <scope>NUCLEOTIDE SEQUENCE [LARGE SCALE GENOMIC DNA]</scope>
    <source>
        <strain evidence="10 11">03-1</strain>
    </source>
</reference>
<dbReference type="FunFam" id="3.30.1490.20:FF:000003">
    <property type="entry name" value="acetyl-CoA carboxylase isoform X1"/>
    <property type="match status" value="1"/>
</dbReference>
<keyword evidence="11" id="KW-1185">Reference proteome</keyword>
<keyword evidence="4 6" id="KW-0067">ATP-binding</keyword>
<dbReference type="PANTHER" id="PTHR45007:SF1">
    <property type="entry name" value="CARBOXYLASE, PUTATIVE (AFU_ORTHOLOGUE AFUA_5G07570)-RELATED"/>
    <property type="match status" value="1"/>
</dbReference>
<dbReference type="Gene3D" id="2.40.50.100">
    <property type="match status" value="1"/>
</dbReference>
<evidence type="ECO:0000259" key="9">
    <source>
        <dbReference type="PROSITE" id="PS50979"/>
    </source>
</evidence>
<dbReference type="InterPro" id="IPR011761">
    <property type="entry name" value="ATP-grasp"/>
</dbReference>
<dbReference type="Gene3D" id="3.30.470.20">
    <property type="entry name" value="ATP-grasp fold, B domain"/>
    <property type="match status" value="1"/>
</dbReference>
<keyword evidence="3 6" id="KW-0547">Nucleotide-binding</keyword>
<dbReference type="InterPro" id="IPR011054">
    <property type="entry name" value="Rudment_hybrid_motif"/>
</dbReference>